<feature type="non-terminal residue" evidence="1">
    <location>
        <position position="1"/>
    </location>
</feature>
<proteinExistence type="predicted"/>
<organism evidence="1 2">
    <name type="scientific">Aneurinibacillus aneurinilyticus ATCC 12856</name>
    <dbReference type="NCBI Taxonomy" id="649747"/>
    <lineage>
        <taxon>Bacteria</taxon>
        <taxon>Bacillati</taxon>
        <taxon>Bacillota</taxon>
        <taxon>Bacilli</taxon>
        <taxon>Bacillales</taxon>
        <taxon>Paenibacillaceae</taxon>
        <taxon>Aneurinibacillus group</taxon>
        <taxon>Aneurinibacillus</taxon>
    </lineage>
</organism>
<gene>
    <name evidence="1" type="ORF">HMPREF0083_05910</name>
</gene>
<accession>U1WRJ2</accession>
<dbReference type="HOGENOM" id="CLU_2836965_0_0_9"/>
<evidence type="ECO:0000313" key="1">
    <source>
        <dbReference type="EMBL" id="ERI04883.1"/>
    </source>
</evidence>
<evidence type="ECO:0000313" key="2">
    <source>
        <dbReference type="Proteomes" id="UP000016511"/>
    </source>
</evidence>
<dbReference type="AlphaFoldDB" id="U1WRJ2"/>
<protein>
    <submittedName>
        <fullName evidence="1">Uncharacterized protein</fullName>
    </submittedName>
</protein>
<sequence length="65" mass="7399">TLGIHRWIEKNNAYGVRPFYFSTAKLHKGNSQVFFIVWSVWCQGRNRPTTASCSVIPRCFAVPPG</sequence>
<reference evidence="1 2" key="1">
    <citation type="submission" date="2013-08" db="EMBL/GenBank/DDBJ databases">
        <authorList>
            <person name="Weinstock G."/>
            <person name="Sodergren E."/>
            <person name="Wylie T."/>
            <person name="Fulton L."/>
            <person name="Fulton R."/>
            <person name="Fronick C."/>
            <person name="O'Laughlin M."/>
            <person name="Godfrey J."/>
            <person name="Miner T."/>
            <person name="Herter B."/>
            <person name="Appelbaum E."/>
            <person name="Cordes M."/>
            <person name="Lek S."/>
            <person name="Wollam A."/>
            <person name="Pepin K.H."/>
            <person name="Palsikar V.B."/>
            <person name="Mitreva M."/>
            <person name="Wilson R.K."/>
        </authorList>
    </citation>
    <scope>NUCLEOTIDE SEQUENCE [LARGE SCALE GENOMIC DNA]</scope>
    <source>
        <strain evidence="1 2">ATCC 12856</strain>
    </source>
</reference>
<dbReference type="Proteomes" id="UP000016511">
    <property type="component" value="Unassembled WGS sequence"/>
</dbReference>
<name>U1WRJ2_ANEAE</name>
<comment type="caution">
    <text evidence="1">The sequence shown here is derived from an EMBL/GenBank/DDBJ whole genome shotgun (WGS) entry which is preliminary data.</text>
</comment>
<keyword evidence="2" id="KW-1185">Reference proteome</keyword>
<dbReference type="STRING" id="649747.HMPREF0083_05910"/>
<dbReference type="EMBL" id="AWSJ01000372">
    <property type="protein sequence ID" value="ERI04883.1"/>
    <property type="molecule type" value="Genomic_DNA"/>
</dbReference>